<reference evidence="1" key="1">
    <citation type="submission" date="2019-08" db="EMBL/GenBank/DDBJ databases">
        <authorList>
            <person name="Kucharzyk K."/>
            <person name="Murdoch R.W."/>
            <person name="Higgins S."/>
            <person name="Loffler F."/>
        </authorList>
    </citation>
    <scope>NUCLEOTIDE SEQUENCE</scope>
</reference>
<comment type="caution">
    <text evidence="1">The sequence shown here is derived from an EMBL/GenBank/DDBJ whole genome shotgun (WGS) entry which is preliminary data.</text>
</comment>
<organism evidence="1">
    <name type="scientific">bioreactor metagenome</name>
    <dbReference type="NCBI Taxonomy" id="1076179"/>
    <lineage>
        <taxon>unclassified sequences</taxon>
        <taxon>metagenomes</taxon>
        <taxon>ecological metagenomes</taxon>
    </lineage>
</organism>
<accession>A0A645GUK9</accession>
<proteinExistence type="predicted"/>
<name>A0A645GUK9_9ZZZZ</name>
<dbReference type="EMBL" id="VSSQ01081705">
    <property type="protein sequence ID" value="MPN30551.1"/>
    <property type="molecule type" value="Genomic_DNA"/>
</dbReference>
<sequence length="99" mass="11581">MQIDFAYELWNDDNISQENKYSVVLVDIPIDRLFPNVKDKDNIWGINKTMGSQLCSHITSLTHLTRQYSGKVMLYENILTKHDCNDKSKLIFTIKKETN</sequence>
<gene>
    <name evidence="1" type="ORF">SDC9_178022</name>
</gene>
<dbReference type="AlphaFoldDB" id="A0A645GUK9"/>
<evidence type="ECO:0000313" key="1">
    <source>
        <dbReference type="EMBL" id="MPN30551.1"/>
    </source>
</evidence>
<protein>
    <submittedName>
        <fullName evidence="1">Uncharacterized protein</fullName>
    </submittedName>
</protein>